<dbReference type="PaxDb" id="2903-EOD18029"/>
<dbReference type="GeneID" id="19046030"/>
<accession>A0A0D3J3E4</accession>
<dbReference type="InterPro" id="IPR000595">
    <property type="entry name" value="cNMP-bd_dom"/>
</dbReference>
<dbReference type="SUPFAM" id="SSF57184">
    <property type="entry name" value="Growth factor receptor domain"/>
    <property type="match status" value="1"/>
</dbReference>
<dbReference type="AlphaFoldDB" id="A0A0D3J3E4"/>
<dbReference type="STRING" id="2903.R1EAX2"/>
<dbReference type="PROSITE" id="PS50042">
    <property type="entry name" value="CNMP_BINDING_3"/>
    <property type="match status" value="1"/>
</dbReference>
<feature type="domain" description="Cyclic nucleotide-binding" evidence="1">
    <location>
        <begin position="508"/>
        <end position="560"/>
    </location>
</feature>
<protein>
    <recommendedName>
        <fullName evidence="1">Cyclic nucleotide-binding domain-containing protein</fullName>
    </recommendedName>
</protein>
<proteinExistence type="predicted"/>
<evidence type="ECO:0000259" key="1">
    <source>
        <dbReference type="PROSITE" id="PS50042"/>
    </source>
</evidence>
<dbReference type="PANTHER" id="PTHR46967">
    <property type="entry name" value="INSULIN-LIKE GROWTH FACTOR BINDING PROTEIN,N-TERMINAL"/>
    <property type="match status" value="1"/>
</dbReference>
<reference evidence="2" key="2">
    <citation type="submission" date="2024-10" db="UniProtKB">
        <authorList>
            <consortium name="EnsemblProtists"/>
        </authorList>
    </citation>
    <scope>IDENTIFICATION</scope>
</reference>
<dbReference type="HOGENOM" id="CLU_480973_0_0_1"/>
<dbReference type="PANTHER" id="PTHR46967:SF1">
    <property type="entry name" value="KERATIN-ASSOCIATED PROTEIN 16-1-LIKE"/>
    <property type="match status" value="1"/>
</dbReference>
<organism evidence="2 3">
    <name type="scientific">Emiliania huxleyi (strain CCMP1516)</name>
    <dbReference type="NCBI Taxonomy" id="280463"/>
    <lineage>
        <taxon>Eukaryota</taxon>
        <taxon>Haptista</taxon>
        <taxon>Haptophyta</taxon>
        <taxon>Prymnesiophyceae</taxon>
        <taxon>Isochrysidales</taxon>
        <taxon>Noelaerhabdaceae</taxon>
        <taxon>Emiliania</taxon>
    </lineage>
</organism>
<reference evidence="3" key="1">
    <citation type="journal article" date="2013" name="Nature">
        <title>Pan genome of the phytoplankton Emiliania underpins its global distribution.</title>
        <authorList>
            <person name="Read B.A."/>
            <person name="Kegel J."/>
            <person name="Klute M.J."/>
            <person name="Kuo A."/>
            <person name="Lefebvre S.C."/>
            <person name="Maumus F."/>
            <person name="Mayer C."/>
            <person name="Miller J."/>
            <person name="Monier A."/>
            <person name="Salamov A."/>
            <person name="Young J."/>
            <person name="Aguilar M."/>
            <person name="Claverie J.M."/>
            <person name="Frickenhaus S."/>
            <person name="Gonzalez K."/>
            <person name="Herman E.K."/>
            <person name="Lin Y.C."/>
            <person name="Napier J."/>
            <person name="Ogata H."/>
            <person name="Sarno A.F."/>
            <person name="Shmutz J."/>
            <person name="Schroeder D."/>
            <person name="de Vargas C."/>
            <person name="Verret F."/>
            <person name="von Dassow P."/>
            <person name="Valentin K."/>
            <person name="Van de Peer Y."/>
            <person name="Wheeler G."/>
            <person name="Dacks J.B."/>
            <person name="Delwiche C.F."/>
            <person name="Dyhrman S.T."/>
            <person name="Glockner G."/>
            <person name="John U."/>
            <person name="Richards T."/>
            <person name="Worden A.Z."/>
            <person name="Zhang X."/>
            <person name="Grigoriev I.V."/>
            <person name="Allen A.E."/>
            <person name="Bidle K."/>
            <person name="Borodovsky M."/>
            <person name="Bowler C."/>
            <person name="Brownlee C."/>
            <person name="Cock J.M."/>
            <person name="Elias M."/>
            <person name="Gladyshev V.N."/>
            <person name="Groth M."/>
            <person name="Guda C."/>
            <person name="Hadaegh A."/>
            <person name="Iglesias-Rodriguez M.D."/>
            <person name="Jenkins J."/>
            <person name="Jones B.M."/>
            <person name="Lawson T."/>
            <person name="Leese F."/>
            <person name="Lindquist E."/>
            <person name="Lobanov A."/>
            <person name="Lomsadze A."/>
            <person name="Malik S.B."/>
            <person name="Marsh M.E."/>
            <person name="Mackinder L."/>
            <person name="Mock T."/>
            <person name="Mueller-Roeber B."/>
            <person name="Pagarete A."/>
            <person name="Parker M."/>
            <person name="Probert I."/>
            <person name="Quesneville H."/>
            <person name="Raines C."/>
            <person name="Rensing S.A."/>
            <person name="Riano-Pachon D.M."/>
            <person name="Richier S."/>
            <person name="Rokitta S."/>
            <person name="Shiraiwa Y."/>
            <person name="Soanes D.M."/>
            <person name="van der Giezen M."/>
            <person name="Wahlund T.M."/>
            <person name="Williams B."/>
            <person name="Wilson W."/>
            <person name="Wolfe G."/>
            <person name="Wurch L.L."/>
        </authorList>
    </citation>
    <scope>NUCLEOTIDE SEQUENCE</scope>
</reference>
<dbReference type="EnsemblProtists" id="EOD18029">
    <property type="protein sequence ID" value="EOD18029"/>
    <property type="gene ID" value="EMIHUDRAFT_196059"/>
</dbReference>
<dbReference type="InterPro" id="IPR009030">
    <property type="entry name" value="Growth_fac_rcpt_cys_sf"/>
</dbReference>
<dbReference type="KEGG" id="ehx:EMIHUDRAFT_196059"/>
<keyword evidence="3" id="KW-1185">Reference proteome</keyword>
<evidence type="ECO:0000313" key="2">
    <source>
        <dbReference type="EnsemblProtists" id="EOD18029"/>
    </source>
</evidence>
<dbReference type="Pfam" id="PF07699">
    <property type="entry name" value="Ephrin_rec_like"/>
    <property type="match status" value="2"/>
</dbReference>
<dbReference type="InterPro" id="IPR011641">
    <property type="entry name" value="Tyr-kin_ephrin_A/B_rcpt-like"/>
</dbReference>
<sequence length="567" mass="60389">MFSNEGAGFCEACPIGLSSVTGASECTPCGPGQAGEEGDCRRCPVGTWSDAVGLASRADCTPCPSGSFSDVLGAISNDTCTLCRTGMFSKEGAGYCEFCPAGSSSEPGASECTPCGPGRAGEEGVCRRCPVGTWSDAVSLTSRADCSPCPSGSFSGVLGATSSSICTPCPAGSFAEDRGAGFCEACPAGSWSFGGASQCTDLLLPCAAIGALLAAGICWFARRAQRHRRLALAAAVRERDEERHRVRAAIHDASSLRYPFCVMPFSAFVAFGQLVPFEEARDKKVLTCCDTWDAAARFAANHPLIFLSHQWLSYVSPDPDNAHFEHMVGAVKALAAERCFDATDCYIWCDYHSIPQCNEATKALAVSSIALFAACTSHFVACVPETPHVDTTLLCNQDTYLSRGWCRLEQWAFMLANGTDAMFFCGADSGGGLQRIEDVSSWIEKSIMVFCGAFTNDGDKALLVGVVLGLYGLAYVSKLQRAKSAKSADVLWDQLQKHKAAIFPVQLFGDLVELLETELADAMAQASTTEFDLFDRQGFEEVLQASDRLYKQAMESLGNRAGSYPIP</sequence>
<dbReference type="RefSeq" id="XP_005770458.1">
    <property type="nucleotide sequence ID" value="XM_005770401.1"/>
</dbReference>
<dbReference type="SMART" id="SM01411">
    <property type="entry name" value="Ephrin_rec_like"/>
    <property type="match status" value="3"/>
</dbReference>
<name>A0A0D3J3E4_EMIH1</name>
<dbReference type="eggNOG" id="KOG1217">
    <property type="taxonomic scope" value="Eukaryota"/>
</dbReference>
<evidence type="ECO:0000313" key="3">
    <source>
        <dbReference type="Proteomes" id="UP000013827"/>
    </source>
</evidence>
<dbReference type="Proteomes" id="UP000013827">
    <property type="component" value="Unassembled WGS sequence"/>
</dbReference>
<dbReference type="Gene3D" id="2.10.50.10">
    <property type="entry name" value="Tumor Necrosis Factor Receptor, subunit A, domain 2"/>
    <property type="match status" value="3"/>
</dbReference>